<dbReference type="AlphaFoldDB" id="A0AAE2CN58"/>
<gene>
    <name evidence="1" type="ORF">Salat_1135300</name>
</gene>
<dbReference type="InterPro" id="IPR017946">
    <property type="entry name" value="PLC-like_Pdiesterase_TIM-brl"/>
</dbReference>
<reference evidence="1" key="1">
    <citation type="submission" date="2020-06" db="EMBL/GenBank/DDBJ databases">
        <authorList>
            <person name="Li T."/>
            <person name="Hu X."/>
            <person name="Zhang T."/>
            <person name="Song X."/>
            <person name="Zhang H."/>
            <person name="Dai N."/>
            <person name="Sheng W."/>
            <person name="Hou X."/>
            <person name="Wei L."/>
        </authorList>
    </citation>
    <scope>NUCLEOTIDE SEQUENCE</scope>
    <source>
        <strain evidence="1">3651</strain>
        <tissue evidence="1">Leaf</tissue>
    </source>
</reference>
<keyword evidence="2" id="KW-1185">Reference proteome</keyword>
<protein>
    <submittedName>
        <fullName evidence="1">Uncharacterized protein</fullName>
    </submittedName>
</protein>
<evidence type="ECO:0000313" key="1">
    <source>
        <dbReference type="EMBL" id="KAK4428357.1"/>
    </source>
</evidence>
<comment type="caution">
    <text evidence="1">The sequence shown here is derived from an EMBL/GenBank/DDBJ whole genome shotgun (WGS) entry which is preliminary data.</text>
</comment>
<dbReference type="Proteomes" id="UP001293254">
    <property type="component" value="Unassembled WGS sequence"/>
</dbReference>
<reference evidence="1" key="2">
    <citation type="journal article" date="2024" name="Plant">
        <title>Genomic evolution and insights into agronomic trait innovations of Sesamum species.</title>
        <authorList>
            <person name="Miao H."/>
            <person name="Wang L."/>
            <person name="Qu L."/>
            <person name="Liu H."/>
            <person name="Sun Y."/>
            <person name="Le M."/>
            <person name="Wang Q."/>
            <person name="Wei S."/>
            <person name="Zheng Y."/>
            <person name="Lin W."/>
            <person name="Duan Y."/>
            <person name="Cao H."/>
            <person name="Xiong S."/>
            <person name="Wang X."/>
            <person name="Wei L."/>
            <person name="Li C."/>
            <person name="Ma Q."/>
            <person name="Ju M."/>
            <person name="Zhao R."/>
            <person name="Li G."/>
            <person name="Mu C."/>
            <person name="Tian Q."/>
            <person name="Mei H."/>
            <person name="Zhang T."/>
            <person name="Gao T."/>
            <person name="Zhang H."/>
        </authorList>
    </citation>
    <scope>NUCLEOTIDE SEQUENCE</scope>
    <source>
        <strain evidence="1">3651</strain>
    </source>
</reference>
<dbReference type="PROSITE" id="PS50007">
    <property type="entry name" value="PIPLC_X_DOMAIN"/>
    <property type="match status" value="1"/>
</dbReference>
<evidence type="ECO:0000313" key="2">
    <source>
        <dbReference type="Proteomes" id="UP001293254"/>
    </source>
</evidence>
<accession>A0AAE2CN58</accession>
<sequence length="219" mass="25104">MKKYIFEVLSLHQHAKITMDNLSQHQQLGLLSKPYFSADQHSPGVAELHSDCCGLCPPFLGSFGVNWRPFCGLTRLPSSFDCTEAWGISTIKEVHHDMAAPLSHYFIFKERNSCLTGNQLTSWWQCKTCYIPMEVCSIVEGFGLQIRPELTAIELKCHETDRETVIEPRVGHWNMIDKEFNPRPLLPIRSSHPSQIEKSLMPVDHTVSFNLWSLQSDRF</sequence>
<dbReference type="SUPFAM" id="SSF51695">
    <property type="entry name" value="PLC-like phosphodiesterases"/>
    <property type="match status" value="1"/>
</dbReference>
<dbReference type="EMBL" id="JACGWO010000004">
    <property type="protein sequence ID" value="KAK4428357.1"/>
    <property type="molecule type" value="Genomic_DNA"/>
</dbReference>
<dbReference type="GO" id="GO:0006629">
    <property type="term" value="P:lipid metabolic process"/>
    <property type="evidence" value="ECO:0007669"/>
    <property type="project" value="InterPro"/>
</dbReference>
<organism evidence="1 2">
    <name type="scientific">Sesamum alatum</name>
    <dbReference type="NCBI Taxonomy" id="300844"/>
    <lineage>
        <taxon>Eukaryota</taxon>
        <taxon>Viridiplantae</taxon>
        <taxon>Streptophyta</taxon>
        <taxon>Embryophyta</taxon>
        <taxon>Tracheophyta</taxon>
        <taxon>Spermatophyta</taxon>
        <taxon>Magnoliopsida</taxon>
        <taxon>eudicotyledons</taxon>
        <taxon>Gunneridae</taxon>
        <taxon>Pentapetalae</taxon>
        <taxon>asterids</taxon>
        <taxon>lamiids</taxon>
        <taxon>Lamiales</taxon>
        <taxon>Pedaliaceae</taxon>
        <taxon>Sesamum</taxon>
    </lineage>
</organism>
<dbReference type="GO" id="GO:0008081">
    <property type="term" value="F:phosphoric diester hydrolase activity"/>
    <property type="evidence" value="ECO:0007669"/>
    <property type="project" value="InterPro"/>
</dbReference>
<name>A0AAE2CN58_9LAMI</name>
<proteinExistence type="predicted"/>
<dbReference type="Gene3D" id="3.20.20.190">
    <property type="entry name" value="Phosphatidylinositol (PI) phosphodiesterase"/>
    <property type="match status" value="1"/>
</dbReference>